<dbReference type="AlphaFoldDB" id="A0A8H8R816"/>
<dbReference type="RefSeq" id="XP_031007307.1">
    <property type="nucleotide sequence ID" value="XM_031146895.1"/>
</dbReference>
<evidence type="ECO:0000256" key="1">
    <source>
        <dbReference type="ARBA" id="ARBA00022801"/>
    </source>
</evidence>
<protein>
    <submittedName>
        <fullName evidence="3">Non-hemolytic phospholipase C</fullName>
    </submittedName>
</protein>
<dbReference type="CDD" id="cd16014">
    <property type="entry name" value="PLC"/>
    <property type="match status" value="1"/>
</dbReference>
<keyword evidence="4" id="KW-1185">Reference proteome</keyword>
<evidence type="ECO:0000256" key="2">
    <source>
        <dbReference type="SAM" id="SignalP"/>
    </source>
</evidence>
<dbReference type="InterPro" id="IPR007312">
    <property type="entry name" value="Phosphoesterase"/>
</dbReference>
<feature type="signal peptide" evidence="2">
    <location>
        <begin position="1"/>
        <end position="25"/>
    </location>
</feature>
<evidence type="ECO:0000313" key="3">
    <source>
        <dbReference type="EMBL" id="TVY28519.1"/>
    </source>
</evidence>
<keyword evidence="2" id="KW-0732">Signal</keyword>
<dbReference type="OrthoDB" id="5135119at2759"/>
<dbReference type="InterPro" id="IPR017850">
    <property type="entry name" value="Alkaline_phosphatase_core_sf"/>
</dbReference>
<dbReference type="PANTHER" id="PTHR31956">
    <property type="entry name" value="NON-SPECIFIC PHOSPHOLIPASE C4-RELATED"/>
    <property type="match status" value="1"/>
</dbReference>
<sequence length="646" mass="71876">MPCISYLEVTIFFALAVSVSVSVSADSLKDIKHVVLFMQENRAFDHRKYFGTMPGVRGFADPNVQVNPDGRTTFQQPVTKQQTNKADQLTPWYINYLGGEWLEATQCMGAGDWGWEHMHAAYNGGLTNQWAATNTPYSIGFFKRSDIPVHFDIAEGWTVGDMYQESVLAATDPNRIIWMSGTVNNPGTPNNPDGDGNMILDNNASPGCERPHLNCYPFTWKTIPEYWTDAGVSWQVYQDVDNFQDNMLAYFTQYQKAGKDSPLTKHGKSYLGLQQFYDDAANGTLPEISYIVGPAELSEHYPYLPSDGAWLQKNVVEAVTSSPLYNETVLIISYDEVGGYADHVTPYTAPKDTPGEWIHDPYGMVGNTPVGPGFRLPFSIISPWTRGGHVFTEHADHNSQNLFVEEWLTAHGYQNIRSKEMPPWRREHMSNLLKAFDFEHPDHSIPPITASIPPLTDPSIPISPDSPLGSLAGNYIGAASCQAQHRTSQPPVPYGPSNAHADTSLIVEEGFKRVRGALTEGRYLTFERNGYALTNADPSAMRVSSTRASSMHDDVRQRWVMHRVGEEHGDRFTISSAVDGRYVSYLQGLTSWAVLAETYRITDLGAGRGYNLRPSGVLSLGVSRLGHVFQTWGVGGFEVYSVTYHT</sequence>
<dbReference type="EMBL" id="QGMH01000029">
    <property type="protein sequence ID" value="TVY28519.1"/>
    <property type="molecule type" value="Genomic_DNA"/>
</dbReference>
<comment type="caution">
    <text evidence="3">The sequence shown here is derived from an EMBL/GenBank/DDBJ whole genome shotgun (WGS) entry which is preliminary data.</text>
</comment>
<dbReference type="Gene3D" id="3.40.720.10">
    <property type="entry name" value="Alkaline Phosphatase, subunit A"/>
    <property type="match status" value="1"/>
</dbReference>
<accession>A0A8H8R816</accession>
<dbReference type="Proteomes" id="UP000431533">
    <property type="component" value="Unassembled WGS sequence"/>
</dbReference>
<feature type="chain" id="PRO_5034363142" evidence="2">
    <location>
        <begin position="26"/>
        <end position="646"/>
    </location>
</feature>
<keyword evidence="1" id="KW-0378">Hydrolase</keyword>
<organism evidence="3 4">
    <name type="scientific">Lachnellula hyalina</name>
    <dbReference type="NCBI Taxonomy" id="1316788"/>
    <lineage>
        <taxon>Eukaryota</taxon>
        <taxon>Fungi</taxon>
        <taxon>Dikarya</taxon>
        <taxon>Ascomycota</taxon>
        <taxon>Pezizomycotina</taxon>
        <taxon>Leotiomycetes</taxon>
        <taxon>Helotiales</taxon>
        <taxon>Lachnaceae</taxon>
        <taxon>Lachnellula</taxon>
    </lineage>
</organism>
<dbReference type="PANTHER" id="PTHR31956:SF1">
    <property type="entry name" value="NON-SPECIFIC PHOSPHOLIPASE C1"/>
    <property type="match status" value="1"/>
</dbReference>
<evidence type="ECO:0000313" key="4">
    <source>
        <dbReference type="Proteomes" id="UP000431533"/>
    </source>
</evidence>
<proteinExistence type="predicted"/>
<name>A0A8H8R816_9HELO</name>
<dbReference type="GO" id="GO:0042578">
    <property type="term" value="F:phosphoric ester hydrolase activity"/>
    <property type="evidence" value="ECO:0007669"/>
    <property type="project" value="UniProtKB-ARBA"/>
</dbReference>
<dbReference type="GeneID" id="41982115"/>
<dbReference type="Pfam" id="PF04185">
    <property type="entry name" value="Phosphoesterase"/>
    <property type="match status" value="1"/>
</dbReference>
<reference evidence="3 4" key="1">
    <citation type="submission" date="2018-05" db="EMBL/GenBank/DDBJ databases">
        <title>Genome sequencing and assembly of the regulated plant pathogen Lachnellula willkommii and related sister species for the development of diagnostic species identification markers.</title>
        <authorList>
            <person name="Giroux E."/>
            <person name="Bilodeau G."/>
        </authorList>
    </citation>
    <scope>NUCLEOTIDE SEQUENCE [LARGE SCALE GENOMIC DNA]</scope>
    <source>
        <strain evidence="3 4">CBS 185.66</strain>
    </source>
</reference>
<gene>
    <name evidence="3" type="primary">plcN_0</name>
    <name evidence="3" type="ORF">LHYA1_G001917</name>
</gene>